<dbReference type="PANTHER" id="PTHR33358">
    <property type="entry name" value="F-BOX PROTEIN WITH A DOMAIN PROTEIN"/>
    <property type="match status" value="1"/>
</dbReference>
<dbReference type="Pfam" id="PF14476">
    <property type="entry name" value="Chloroplast_duf"/>
    <property type="match status" value="1"/>
</dbReference>
<keyword evidence="3" id="KW-1185">Reference proteome</keyword>
<keyword evidence="1" id="KW-0812">Transmembrane</keyword>
<organism evidence="2 3">
    <name type="scientific">Handroanthus impetiginosus</name>
    <dbReference type="NCBI Taxonomy" id="429701"/>
    <lineage>
        <taxon>Eukaryota</taxon>
        <taxon>Viridiplantae</taxon>
        <taxon>Streptophyta</taxon>
        <taxon>Embryophyta</taxon>
        <taxon>Tracheophyta</taxon>
        <taxon>Spermatophyta</taxon>
        <taxon>Magnoliopsida</taxon>
        <taxon>eudicotyledons</taxon>
        <taxon>Gunneridae</taxon>
        <taxon>Pentapetalae</taxon>
        <taxon>asterids</taxon>
        <taxon>lamiids</taxon>
        <taxon>Lamiales</taxon>
        <taxon>Bignoniaceae</taxon>
        <taxon>Crescentiina</taxon>
        <taxon>Tabebuia alliance</taxon>
        <taxon>Handroanthus</taxon>
    </lineage>
</organism>
<evidence type="ECO:0008006" key="4">
    <source>
        <dbReference type="Google" id="ProtNLM"/>
    </source>
</evidence>
<dbReference type="OrthoDB" id="1897643at2759"/>
<keyword evidence="1" id="KW-1133">Transmembrane helix</keyword>
<reference evidence="3" key="1">
    <citation type="journal article" date="2018" name="Gigascience">
        <title>Genome assembly of the Pink Ipe (Handroanthus impetiginosus, Bignoniaceae), a highly valued, ecologically keystone Neotropical timber forest tree.</title>
        <authorList>
            <person name="Silva-Junior O.B."/>
            <person name="Grattapaglia D."/>
            <person name="Novaes E."/>
            <person name="Collevatti R.G."/>
        </authorList>
    </citation>
    <scope>NUCLEOTIDE SEQUENCE [LARGE SCALE GENOMIC DNA]</scope>
    <source>
        <strain evidence="3">cv. UFG-1</strain>
    </source>
</reference>
<dbReference type="Proteomes" id="UP000231279">
    <property type="component" value="Unassembled WGS sequence"/>
</dbReference>
<evidence type="ECO:0000313" key="2">
    <source>
        <dbReference type="EMBL" id="PIN02160.1"/>
    </source>
</evidence>
<feature type="transmembrane region" description="Helical" evidence="1">
    <location>
        <begin position="288"/>
        <end position="307"/>
    </location>
</feature>
<dbReference type="PANTHER" id="PTHR33358:SF7">
    <property type="entry name" value="F-BOX PROTEIN"/>
    <property type="match status" value="1"/>
</dbReference>
<keyword evidence="1" id="KW-0472">Membrane</keyword>
<feature type="transmembrane region" description="Helical" evidence="1">
    <location>
        <begin position="106"/>
        <end position="127"/>
    </location>
</feature>
<dbReference type="EMBL" id="NKXS01006034">
    <property type="protein sequence ID" value="PIN02160.1"/>
    <property type="molecule type" value="Genomic_DNA"/>
</dbReference>
<evidence type="ECO:0000313" key="3">
    <source>
        <dbReference type="Proteomes" id="UP000231279"/>
    </source>
</evidence>
<accession>A0A2G9GB09</accession>
<dbReference type="InterPro" id="IPR027949">
    <property type="entry name" value="Chloroplast_duf"/>
</dbReference>
<dbReference type="STRING" id="429701.A0A2G9GB09"/>
<evidence type="ECO:0000256" key="1">
    <source>
        <dbReference type="SAM" id="Phobius"/>
    </source>
</evidence>
<comment type="caution">
    <text evidence="2">The sequence shown here is derived from an EMBL/GenBank/DDBJ whole genome shotgun (WGS) entry which is preliminary data.</text>
</comment>
<protein>
    <recommendedName>
        <fullName evidence="4">Petal formation-expressed</fullName>
    </recommendedName>
</protein>
<feature type="transmembrane region" description="Helical" evidence="1">
    <location>
        <begin position="313"/>
        <end position="333"/>
    </location>
</feature>
<feature type="transmembrane region" description="Helical" evidence="1">
    <location>
        <begin position="133"/>
        <end position="154"/>
    </location>
</feature>
<name>A0A2G9GB09_9LAMI</name>
<proteinExistence type="predicted"/>
<sequence>MATFKASSASSFSSSSSSPFLKTTVKSAQKLHQTSISVATNSPMRDHRVRLNKRIDSPTMIRTNRMKEDADNSCLMQQLHVIMETVADRVEMHKNIGEQRNNWNHLFLTSVNGMTMTAATMAGLAAVSDEGSALLALKISSTLLYLGATGILIIMNKIQPSQLAEEQRNASRLFKQLYEEIKSIIALKKSTSDDVKRIMNKVLALDKAYPLPLLGAMLDKFPKQVEPAVWWPQQHEESHNSRYVMNAVENGWSQGLEEEMRDIISVLKRKDDAEYVKLGKIALKINKIFAICGPFFTGLAAIGPAFIGSPFFGLGPVFFAVVFGSLATIVNTLEHGGQIGMVFEMYRSSAGFFRFMEESIESALEEEQVQRRENGEVFEARVALELGRNPSELRDLAGATRSRNPNTCDEFASKLF</sequence>
<gene>
    <name evidence="2" type="ORF">CDL12_25332</name>
</gene>
<dbReference type="AlphaFoldDB" id="A0A2G9GB09"/>